<proteinExistence type="inferred from homology"/>
<dbReference type="Gene3D" id="1.10.150.130">
    <property type="match status" value="1"/>
</dbReference>
<dbReference type="EMBL" id="JACHOC010000013">
    <property type="protein sequence ID" value="MBB4625081.1"/>
    <property type="molecule type" value="Genomic_DNA"/>
</dbReference>
<dbReference type="PROSITE" id="PS51898">
    <property type="entry name" value="TYR_RECOMBINASE"/>
    <property type="match status" value="1"/>
</dbReference>
<gene>
    <name evidence="8" type="ORF">GGQ57_005027</name>
</gene>
<dbReference type="PROSITE" id="PS51900">
    <property type="entry name" value="CB"/>
    <property type="match status" value="1"/>
</dbReference>
<sequence length="422" mass="48920">MRPLFKFSILSLDELTASVSNYMSTHFLRSKVTIRNYYWVWRKLDRYMFENDIDIYTPLVGKSFLSQRFGLNQDYRKLSTSNKNFVRSIKILSEYQSTGIVKPSKQEVSFYGEIGTLMQSYINACRLRRLVPDAIDRYERTLYRFFCFLNRIKVDEIQNIKTVHILLYFNNLDAQVKSLIQNAASILKLFFSYLYDNNYTLTNLSLAVPRHNIREQPKLPSYYSKDEIESLLQSIERSSDLGKRDYAIILLAARLGLRASDICSLKFENIIWDKSLMQLDQNKTGKRIELPLLTELGNAIIDYLKLARPKSKETYVFLRAKAPFTRLYSAAITSIVHKHLVHAGINIENRRHGAHALRHSLAGVLLEQRTTLPIISEVLGHGSTESTKYYLRIDSTSLKQCALEVPPVLQKFYTQKGGIFYA</sequence>
<feature type="domain" description="Tyr recombinase" evidence="6">
    <location>
        <begin position="218"/>
        <end position="403"/>
    </location>
</feature>
<organism evidence="8 9">
    <name type="scientific">Parabacteroides faecis</name>
    <dbReference type="NCBI Taxonomy" id="1217282"/>
    <lineage>
        <taxon>Bacteria</taxon>
        <taxon>Pseudomonadati</taxon>
        <taxon>Bacteroidota</taxon>
        <taxon>Bacteroidia</taxon>
        <taxon>Bacteroidales</taxon>
        <taxon>Tannerellaceae</taxon>
        <taxon>Parabacteroides</taxon>
    </lineage>
</organism>
<dbReference type="InterPro" id="IPR050090">
    <property type="entry name" value="Tyrosine_recombinase_XerCD"/>
</dbReference>
<keyword evidence="2" id="KW-0229">DNA integration</keyword>
<keyword evidence="3 5" id="KW-0238">DNA-binding</keyword>
<dbReference type="PANTHER" id="PTHR30349:SF41">
    <property type="entry name" value="INTEGRASE_RECOMBINASE PROTEIN MJ0367-RELATED"/>
    <property type="match status" value="1"/>
</dbReference>
<accession>A0ABR6KU91</accession>
<dbReference type="Gene3D" id="1.10.443.10">
    <property type="entry name" value="Intergrase catalytic core"/>
    <property type="match status" value="1"/>
</dbReference>
<evidence type="ECO:0000313" key="8">
    <source>
        <dbReference type="EMBL" id="MBB4625081.1"/>
    </source>
</evidence>
<evidence type="ECO:0000256" key="2">
    <source>
        <dbReference type="ARBA" id="ARBA00022908"/>
    </source>
</evidence>
<dbReference type="InterPro" id="IPR013762">
    <property type="entry name" value="Integrase-like_cat_sf"/>
</dbReference>
<evidence type="ECO:0000259" key="7">
    <source>
        <dbReference type="PROSITE" id="PS51900"/>
    </source>
</evidence>
<dbReference type="SUPFAM" id="SSF56349">
    <property type="entry name" value="DNA breaking-rejoining enzymes"/>
    <property type="match status" value="1"/>
</dbReference>
<name>A0ABR6KU91_9BACT</name>
<keyword evidence="4" id="KW-0233">DNA recombination</keyword>
<dbReference type="InterPro" id="IPR044068">
    <property type="entry name" value="CB"/>
</dbReference>
<dbReference type="PANTHER" id="PTHR30349">
    <property type="entry name" value="PHAGE INTEGRASE-RELATED"/>
    <property type="match status" value="1"/>
</dbReference>
<reference evidence="8 9" key="1">
    <citation type="submission" date="2020-08" db="EMBL/GenBank/DDBJ databases">
        <title>Genomic Encyclopedia of Type Strains, Phase IV (KMG-IV): sequencing the most valuable type-strain genomes for metagenomic binning, comparative biology and taxonomic classification.</title>
        <authorList>
            <person name="Goeker M."/>
        </authorList>
    </citation>
    <scope>NUCLEOTIDE SEQUENCE [LARGE SCALE GENOMIC DNA]</scope>
    <source>
        <strain evidence="8 9">DSM 102983</strain>
    </source>
</reference>
<comment type="caution">
    <text evidence="8">The sequence shown here is derived from an EMBL/GenBank/DDBJ whole genome shotgun (WGS) entry which is preliminary data.</text>
</comment>
<evidence type="ECO:0000259" key="6">
    <source>
        <dbReference type="PROSITE" id="PS51898"/>
    </source>
</evidence>
<evidence type="ECO:0000256" key="1">
    <source>
        <dbReference type="ARBA" id="ARBA00008857"/>
    </source>
</evidence>
<dbReference type="Pfam" id="PF00589">
    <property type="entry name" value="Phage_integrase"/>
    <property type="match status" value="1"/>
</dbReference>
<evidence type="ECO:0000256" key="4">
    <source>
        <dbReference type="ARBA" id="ARBA00023172"/>
    </source>
</evidence>
<feature type="domain" description="Core-binding (CB)" evidence="7">
    <location>
        <begin position="112"/>
        <end position="195"/>
    </location>
</feature>
<dbReference type="InterPro" id="IPR010998">
    <property type="entry name" value="Integrase_recombinase_N"/>
</dbReference>
<protein>
    <submittedName>
        <fullName evidence="8">Integrase</fullName>
    </submittedName>
</protein>
<dbReference type="Proteomes" id="UP000533637">
    <property type="component" value="Unassembled WGS sequence"/>
</dbReference>
<evidence type="ECO:0000313" key="9">
    <source>
        <dbReference type="Proteomes" id="UP000533637"/>
    </source>
</evidence>
<dbReference type="CDD" id="cd01188">
    <property type="entry name" value="INT_RitA_C_like"/>
    <property type="match status" value="1"/>
</dbReference>
<comment type="similarity">
    <text evidence="1">Belongs to the 'phage' integrase family.</text>
</comment>
<evidence type="ECO:0000256" key="3">
    <source>
        <dbReference type="ARBA" id="ARBA00023125"/>
    </source>
</evidence>
<dbReference type="RefSeq" id="WP_183672453.1">
    <property type="nucleotide sequence ID" value="NZ_BMPB01000017.1"/>
</dbReference>
<dbReference type="InterPro" id="IPR002104">
    <property type="entry name" value="Integrase_catalytic"/>
</dbReference>
<evidence type="ECO:0000256" key="5">
    <source>
        <dbReference type="PROSITE-ProRule" id="PRU01248"/>
    </source>
</evidence>
<keyword evidence="9" id="KW-1185">Reference proteome</keyword>
<dbReference type="InterPro" id="IPR011010">
    <property type="entry name" value="DNA_brk_join_enz"/>
</dbReference>